<evidence type="ECO:0000313" key="3">
    <source>
        <dbReference type="Proteomes" id="UP001286313"/>
    </source>
</evidence>
<sequence>MTFPSQYLVYDTQMVVGGRKHDIAPEEHIYGALVLYLDIIQIFLSLLSVFRSGDSKPCPTINCSNLRCLEVQD</sequence>
<reference evidence="2" key="1">
    <citation type="submission" date="2023-10" db="EMBL/GenBank/DDBJ databases">
        <title>Genome assemblies of two species of porcelain crab, Petrolisthes cinctipes and Petrolisthes manimaculis (Anomura: Porcellanidae).</title>
        <authorList>
            <person name="Angst P."/>
        </authorList>
    </citation>
    <scope>NUCLEOTIDE SEQUENCE</scope>
    <source>
        <strain evidence="2">PB745_01</strain>
        <tissue evidence="2">Gill</tissue>
    </source>
</reference>
<keyword evidence="1" id="KW-1133">Transmembrane helix</keyword>
<dbReference type="EMBL" id="JAWQEG010001715">
    <property type="protein sequence ID" value="KAK3877141.1"/>
    <property type="molecule type" value="Genomic_DNA"/>
</dbReference>
<keyword evidence="1" id="KW-0472">Membrane</keyword>
<dbReference type="Proteomes" id="UP001286313">
    <property type="component" value="Unassembled WGS sequence"/>
</dbReference>
<evidence type="ECO:0000313" key="2">
    <source>
        <dbReference type="EMBL" id="KAK3877141.1"/>
    </source>
</evidence>
<protein>
    <submittedName>
        <fullName evidence="2">Uncharacterized protein</fullName>
    </submittedName>
</protein>
<keyword evidence="3" id="KW-1185">Reference proteome</keyword>
<proteinExistence type="predicted"/>
<dbReference type="AlphaFoldDB" id="A0AAE1FP94"/>
<organism evidence="2 3">
    <name type="scientific">Petrolisthes cinctipes</name>
    <name type="common">Flat porcelain crab</name>
    <dbReference type="NCBI Taxonomy" id="88211"/>
    <lineage>
        <taxon>Eukaryota</taxon>
        <taxon>Metazoa</taxon>
        <taxon>Ecdysozoa</taxon>
        <taxon>Arthropoda</taxon>
        <taxon>Crustacea</taxon>
        <taxon>Multicrustacea</taxon>
        <taxon>Malacostraca</taxon>
        <taxon>Eumalacostraca</taxon>
        <taxon>Eucarida</taxon>
        <taxon>Decapoda</taxon>
        <taxon>Pleocyemata</taxon>
        <taxon>Anomura</taxon>
        <taxon>Galatheoidea</taxon>
        <taxon>Porcellanidae</taxon>
        <taxon>Petrolisthes</taxon>
    </lineage>
</organism>
<gene>
    <name evidence="2" type="ORF">Pcinc_018124</name>
</gene>
<name>A0AAE1FP94_PETCI</name>
<accession>A0AAE1FP94</accession>
<comment type="caution">
    <text evidence="2">The sequence shown here is derived from an EMBL/GenBank/DDBJ whole genome shotgun (WGS) entry which is preliminary data.</text>
</comment>
<evidence type="ECO:0000256" key="1">
    <source>
        <dbReference type="SAM" id="Phobius"/>
    </source>
</evidence>
<feature type="transmembrane region" description="Helical" evidence="1">
    <location>
        <begin position="29"/>
        <end position="50"/>
    </location>
</feature>
<keyword evidence="1" id="KW-0812">Transmembrane</keyword>